<keyword evidence="4" id="KW-1185">Reference proteome</keyword>
<dbReference type="Proteomes" id="UP001232973">
    <property type="component" value="Unassembled WGS sequence"/>
</dbReference>
<evidence type="ECO:0000256" key="1">
    <source>
        <dbReference type="SAM" id="MobiDB-lite"/>
    </source>
</evidence>
<feature type="compositionally biased region" description="Basic and acidic residues" evidence="1">
    <location>
        <begin position="97"/>
        <end position="107"/>
    </location>
</feature>
<keyword evidence="2" id="KW-0472">Membrane</keyword>
<reference evidence="3 4" key="1">
    <citation type="submission" date="2023-07" db="EMBL/GenBank/DDBJ databases">
        <title>Genomic Encyclopedia of Type Strains, Phase IV (KMG-IV): sequencing the most valuable type-strain genomes for metagenomic binning, comparative biology and taxonomic classification.</title>
        <authorList>
            <person name="Goeker M."/>
        </authorList>
    </citation>
    <scope>NUCLEOTIDE SEQUENCE [LARGE SCALE GENOMIC DNA]</scope>
    <source>
        <strain evidence="3 4">DSM 4006</strain>
    </source>
</reference>
<evidence type="ECO:0008006" key="5">
    <source>
        <dbReference type="Google" id="ProtNLM"/>
    </source>
</evidence>
<dbReference type="RefSeq" id="WP_274457548.1">
    <property type="nucleotide sequence ID" value="NZ_CP067097.1"/>
</dbReference>
<keyword evidence="2" id="KW-1133">Transmembrane helix</keyword>
<organism evidence="3 4">
    <name type="scientific">Alicyclobacillus cycloheptanicus</name>
    <dbReference type="NCBI Taxonomy" id="1457"/>
    <lineage>
        <taxon>Bacteria</taxon>
        <taxon>Bacillati</taxon>
        <taxon>Bacillota</taxon>
        <taxon>Bacilli</taxon>
        <taxon>Bacillales</taxon>
        <taxon>Alicyclobacillaceae</taxon>
        <taxon>Alicyclobacillus</taxon>
    </lineage>
</organism>
<evidence type="ECO:0000313" key="4">
    <source>
        <dbReference type="Proteomes" id="UP001232973"/>
    </source>
</evidence>
<evidence type="ECO:0000313" key="3">
    <source>
        <dbReference type="EMBL" id="MDQ0191121.1"/>
    </source>
</evidence>
<evidence type="ECO:0000256" key="2">
    <source>
        <dbReference type="SAM" id="Phobius"/>
    </source>
</evidence>
<dbReference type="EMBL" id="JAUSTP010000031">
    <property type="protein sequence ID" value="MDQ0191121.1"/>
    <property type="molecule type" value="Genomic_DNA"/>
</dbReference>
<comment type="caution">
    <text evidence="3">The sequence shown here is derived from an EMBL/GenBank/DDBJ whole genome shotgun (WGS) entry which is preliminary data.</text>
</comment>
<keyword evidence="2" id="KW-0812">Transmembrane</keyword>
<gene>
    <name evidence="3" type="ORF">J2S03_002989</name>
</gene>
<name>A0ABT9XLD8_9BACL</name>
<feature type="region of interest" description="Disordered" evidence="1">
    <location>
        <begin position="56"/>
        <end position="120"/>
    </location>
</feature>
<proteinExistence type="predicted"/>
<sequence>MGPHGSWMRAFHEALGHTVYWIAAFVILAGAIAAYVRIDQRRKEAEASRVLYQRARRPGTADVEVGSLEPSPGTELADDGMLRQDASGQDASGSPKAEGRADTDAKSIDPAADLPPDDRI</sequence>
<feature type="transmembrane region" description="Helical" evidence="2">
    <location>
        <begin position="20"/>
        <end position="38"/>
    </location>
</feature>
<accession>A0ABT9XLD8</accession>
<protein>
    <recommendedName>
        <fullName evidence="5">CcmD family protein</fullName>
    </recommendedName>
</protein>